<feature type="compositionally biased region" description="Polar residues" evidence="1">
    <location>
        <begin position="484"/>
        <end position="499"/>
    </location>
</feature>
<feature type="region of interest" description="Disordered" evidence="1">
    <location>
        <begin position="328"/>
        <end position="363"/>
    </location>
</feature>
<dbReference type="PANTHER" id="PTHR15117:SF5">
    <property type="entry name" value="ATAXIN-7-LIKE PROTEIN 2"/>
    <property type="match status" value="1"/>
</dbReference>
<feature type="compositionally biased region" description="Low complexity" evidence="1">
    <location>
        <begin position="645"/>
        <end position="657"/>
    </location>
</feature>
<dbReference type="InterPro" id="IPR052237">
    <property type="entry name" value="Ataxin-7-like_regulator"/>
</dbReference>
<feature type="compositionally biased region" description="Polar residues" evidence="1">
    <location>
        <begin position="539"/>
        <end position="551"/>
    </location>
</feature>
<feature type="region of interest" description="Disordered" evidence="1">
    <location>
        <begin position="375"/>
        <end position="397"/>
    </location>
</feature>
<gene>
    <name evidence="3" type="ORF">FSCOSCO3_A024662</name>
</gene>
<feature type="compositionally biased region" description="Low complexity" evidence="1">
    <location>
        <begin position="500"/>
        <end position="514"/>
    </location>
</feature>
<feature type="region of interest" description="Disordered" evidence="1">
    <location>
        <begin position="98"/>
        <end position="241"/>
    </location>
</feature>
<organism evidence="3 4">
    <name type="scientific">Scomber scombrus</name>
    <name type="common">Atlantic mackerel</name>
    <name type="synonym">Scomber vernalis</name>
    <dbReference type="NCBI Taxonomy" id="13677"/>
    <lineage>
        <taxon>Eukaryota</taxon>
        <taxon>Metazoa</taxon>
        <taxon>Chordata</taxon>
        <taxon>Craniata</taxon>
        <taxon>Vertebrata</taxon>
        <taxon>Euteleostomi</taxon>
        <taxon>Actinopterygii</taxon>
        <taxon>Neopterygii</taxon>
        <taxon>Teleostei</taxon>
        <taxon>Neoteleostei</taxon>
        <taxon>Acanthomorphata</taxon>
        <taxon>Pelagiaria</taxon>
        <taxon>Scombriformes</taxon>
        <taxon>Scombridae</taxon>
        <taxon>Scomber</taxon>
    </lineage>
</organism>
<evidence type="ECO:0000256" key="1">
    <source>
        <dbReference type="SAM" id="MobiDB-lite"/>
    </source>
</evidence>
<dbReference type="PANTHER" id="PTHR15117">
    <property type="entry name" value="ATAXIN 7 RELATED"/>
    <property type="match status" value="1"/>
</dbReference>
<feature type="compositionally biased region" description="Basic and acidic residues" evidence="1">
    <location>
        <begin position="552"/>
        <end position="572"/>
    </location>
</feature>
<keyword evidence="4" id="KW-1185">Reference proteome</keyword>
<feature type="domain" description="SCA7" evidence="2">
    <location>
        <begin position="242"/>
        <end position="309"/>
    </location>
</feature>
<accession>A0AAV1MW67</accession>
<feature type="compositionally biased region" description="Polar residues" evidence="1">
    <location>
        <begin position="329"/>
        <end position="341"/>
    </location>
</feature>
<reference evidence="3 4" key="1">
    <citation type="submission" date="2024-01" db="EMBL/GenBank/DDBJ databases">
        <authorList>
            <person name="Alioto T."/>
            <person name="Alioto T."/>
            <person name="Gomez Garrido J."/>
        </authorList>
    </citation>
    <scope>NUCLEOTIDE SEQUENCE [LARGE SCALE GENOMIC DNA]</scope>
</reference>
<feature type="region of interest" description="Disordered" evidence="1">
    <location>
        <begin position="607"/>
        <end position="667"/>
    </location>
</feature>
<evidence type="ECO:0000313" key="4">
    <source>
        <dbReference type="Proteomes" id="UP001314229"/>
    </source>
</evidence>
<evidence type="ECO:0000313" key="3">
    <source>
        <dbReference type="EMBL" id="CAK6951330.1"/>
    </source>
</evidence>
<dbReference type="EMBL" id="CAWUFR010000006">
    <property type="protein sequence ID" value="CAK6951330.1"/>
    <property type="molecule type" value="Genomic_DNA"/>
</dbReference>
<name>A0AAV1MW67_SCOSC</name>
<protein>
    <submittedName>
        <fullName evidence="3">Ataxin-7-like protein 2b isoform X1</fullName>
    </submittedName>
</protein>
<feature type="compositionally biased region" description="Polar residues" evidence="1">
    <location>
        <begin position="460"/>
        <end position="476"/>
    </location>
</feature>
<dbReference type="Pfam" id="PF08313">
    <property type="entry name" value="SCA7"/>
    <property type="match status" value="1"/>
</dbReference>
<feature type="compositionally biased region" description="Acidic residues" evidence="1">
    <location>
        <begin position="381"/>
        <end position="392"/>
    </location>
</feature>
<feature type="compositionally biased region" description="Basic and acidic residues" evidence="1">
    <location>
        <begin position="126"/>
        <end position="137"/>
    </location>
</feature>
<evidence type="ECO:0000259" key="2">
    <source>
        <dbReference type="PROSITE" id="PS51505"/>
    </source>
</evidence>
<feature type="compositionally biased region" description="Low complexity" evidence="1">
    <location>
        <begin position="199"/>
        <end position="214"/>
    </location>
</feature>
<sequence>MAALDRRNPNLDDFVGLNWSCWVDRANILPSDAGSNVEDSSKYGSNHCETMTLWKEDMHIYGHCPAHDDFYVVVCGHCGQVVKPQAFEKHCERRHGPLTKMCGQSSTLAPQQRPRPGQPLKNLSTFRERQKDGRCHEASVPSSAALPVHQHRPTKTQKESLSLPSVQKLPRENPPLPHHSASTPRSRVPPWHSVPLPPGHCSSSTSSPSLSERSPVQKPTAGQSSESLSPLRGTRTYSRIHKNSDKKECDLNKHGRVVDQERKKLCNRELICNTDSIHQQQGASGRTKTFDQLAVQQRTPSAGRDMEQLPVKSKDKEQPLEDFEEKIATQRNKNNFSNNCHMLSRSKDPSESFPEEEEDDSTVKVEVQHPFPFNQNLLSSEDNEDDEQDEAIDLPATPWHPKPLGLCTFGCHTLGCSIFTFDRRLHHLRFAVCAMLEHHVSTHFRKKMPEVSSGLRSHHVTSPTVGSPVRTGSRQSYPPGCLNLESTSPGQLETKSNQYKSHSTKPPSSTTSASIGPGRRRNAVGGPRKARLQEAEQMQDASTAQKATKLSHSSEDKSSRYIRDPPLHEKAQTHVPSSQGPVNGTFSHVKKPLQPSERHLSVLEKHCPLPAPHHPTHRSPRCKGIQQKAAAGYDHRVPVQKRSSESPPLNSSLSRNSKCQRLSSPSR</sequence>
<dbReference type="Proteomes" id="UP001314229">
    <property type="component" value="Unassembled WGS sequence"/>
</dbReference>
<dbReference type="AlphaFoldDB" id="A0AAV1MW67"/>
<proteinExistence type="predicted"/>
<feature type="region of interest" description="Disordered" evidence="1">
    <location>
        <begin position="450"/>
        <end position="590"/>
    </location>
</feature>
<comment type="caution">
    <text evidence="3">The sequence shown here is derived from an EMBL/GenBank/DDBJ whole genome shotgun (WGS) entry which is preliminary data.</text>
</comment>
<dbReference type="InterPro" id="IPR013243">
    <property type="entry name" value="SCA7_dom"/>
</dbReference>
<dbReference type="PROSITE" id="PS51505">
    <property type="entry name" value="SCA7"/>
    <property type="match status" value="1"/>
</dbReference>
<feature type="compositionally biased region" description="Polar residues" evidence="1">
    <location>
        <begin position="574"/>
        <end position="586"/>
    </location>
</feature>